<keyword evidence="2 7" id="KW-0813">Transport</keyword>
<dbReference type="EMBL" id="JAOVQM010000005">
    <property type="protein sequence ID" value="MCV2232494.1"/>
    <property type="molecule type" value="Genomic_DNA"/>
</dbReference>
<dbReference type="RefSeq" id="WP_263608681.1">
    <property type="nucleotide sequence ID" value="NZ_JAOVQM010000005.1"/>
</dbReference>
<dbReference type="CDD" id="cd06261">
    <property type="entry name" value="TM_PBP2"/>
    <property type="match status" value="1"/>
</dbReference>
<evidence type="ECO:0000256" key="7">
    <source>
        <dbReference type="RuleBase" id="RU363032"/>
    </source>
</evidence>
<evidence type="ECO:0000256" key="1">
    <source>
        <dbReference type="ARBA" id="ARBA00004651"/>
    </source>
</evidence>
<protein>
    <submittedName>
        <fullName evidence="9">Carbohydrate ABC transporter permease</fullName>
    </submittedName>
</protein>
<sequence>MKTNLFQTIKAFIEKKKTDIKNTYFTQKLNAKRKRDFQAFFGSFFRYVFLIGLCFVILFPTIQQILQALRAPEDVNNPAVIWIPEIWSLKNLELAVLVLDYKDALINTATISFISMVLQLFSTALAGYAFSRLKNKVTNTLFILVILTIVIPPQALSLSQFLYFRDLQLIGKQTSIYLMNLFGMGIRSGIFIFIFRQFFAGLPKELEESAQIDGAGVFRIFFNVMLPNARGAMVTVGLFSFVWAWNDAYYVKIFEVSTADFPILTMRLLNAAENMYAQLFYTGGLDLVGQDVWENPLFLALISNVAALLMMLPLLIMYLFVQKQFVESIERTGIVG</sequence>
<evidence type="ECO:0000256" key="2">
    <source>
        <dbReference type="ARBA" id="ARBA00022448"/>
    </source>
</evidence>
<feature type="domain" description="ABC transmembrane type-1" evidence="8">
    <location>
        <begin position="105"/>
        <end position="320"/>
    </location>
</feature>
<evidence type="ECO:0000256" key="5">
    <source>
        <dbReference type="ARBA" id="ARBA00022989"/>
    </source>
</evidence>
<name>A0ABT2Y6X9_9MOLU</name>
<proteinExistence type="inferred from homology"/>
<dbReference type="PANTHER" id="PTHR43744:SF8">
    <property type="entry name" value="SN-GLYCEROL-3-PHOSPHATE TRANSPORT SYSTEM PERMEASE PROTEIN UGPE"/>
    <property type="match status" value="1"/>
</dbReference>
<keyword evidence="6 7" id="KW-0472">Membrane</keyword>
<evidence type="ECO:0000259" key="8">
    <source>
        <dbReference type="PROSITE" id="PS50928"/>
    </source>
</evidence>
<evidence type="ECO:0000313" key="9">
    <source>
        <dbReference type="EMBL" id="MCV2232494.1"/>
    </source>
</evidence>
<comment type="similarity">
    <text evidence="7">Belongs to the binding-protein-dependent transport system permease family.</text>
</comment>
<dbReference type="Proteomes" id="UP001177160">
    <property type="component" value="Unassembled WGS sequence"/>
</dbReference>
<feature type="transmembrane region" description="Helical" evidence="7">
    <location>
        <begin position="104"/>
        <end position="129"/>
    </location>
</feature>
<feature type="transmembrane region" description="Helical" evidence="7">
    <location>
        <begin position="141"/>
        <end position="164"/>
    </location>
</feature>
<gene>
    <name evidence="9" type="ORF">N7548_06610</name>
</gene>
<evidence type="ECO:0000256" key="4">
    <source>
        <dbReference type="ARBA" id="ARBA00022692"/>
    </source>
</evidence>
<dbReference type="InterPro" id="IPR000515">
    <property type="entry name" value="MetI-like"/>
</dbReference>
<comment type="subcellular location">
    <subcellularLocation>
        <location evidence="1 7">Cell membrane</location>
        <topology evidence="1 7">Multi-pass membrane protein</topology>
    </subcellularLocation>
</comment>
<accession>A0ABT2Y6X9</accession>
<dbReference type="Pfam" id="PF00528">
    <property type="entry name" value="BPD_transp_1"/>
    <property type="match status" value="1"/>
</dbReference>
<feature type="transmembrane region" description="Helical" evidence="7">
    <location>
        <begin position="37"/>
        <end position="59"/>
    </location>
</feature>
<dbReference type="PROSITE" id="PS50928">
    <property type="entry name" value="ABC_TM1"/>
    <property type="match status" value="1"/>
</dbReference>
<feature type="transmembrane region" description="Helical" evidence="7">
    <location>
        <begin position="176"/>
        <end position="199"/>
    </location>
</feature>
<dbReference type="PANTHER" id="PTHR43744">
    <property type="entry name" value="ABC TRANSPORTER PERMEASE PROTEIN MG189-RELATED-RELATED"/>
    <property type="match status" value="1"/>
</dbReference>
<organism evidence="9 10">
    <name type="scientific">Paracholeplasma manati</name>
    <dbReference type="NCBI Taxonomy" id="591373"/>
    <lineage>
        <taxon>Bacteria</taxon>
        <taxon>Bacillati</taxon>
        <taxon>Mycoplasmatota</taxon>
        <taxon>Mollicutes</taxon>
        <taxon>Acholeplasmatales</taxon>
        <taxon>Acholeplasmataceae</taxon>
        <taxon>Paracholeplasma</taxon>
    </lineage>
</organism>
<dbReference type="SUPFAM" id="SSF161098">
    <property type="entry name" value="MetI-like"/>
    <property type="match status" value="1"/>
</dbReference>
<dbReference type="Gene3D" id="1.10.3720.10">
    <property type="entry name" value="MetI-like"/>
    <property type="match status" value="1"/>
</dbReference>
<evidence type="ECO:0000313" key="10">
    <source>
        <dbReference type="Proteomes" id="UP001177160"/>
    </source>
</evidence>
<feature type="transmembrane region" description="Helical" evidence="7">
    <location>
        <begin position="220"/>
        <end position="245"/>
    </location>
</feature>
<keyword evidence="5 7" id="KW-1133">Transmembrane helix</keyword>
<reference evidence="9" key="1">
    <citation type="submission" date="2022-09" db="EMBL/GenBank/DDBJ databases">
        <title>Novel Mycoplasma species identified in domestic and wild animals.</title>
        <authorList>
            <person name="Volokhov D.V."/>
            <person name="Furtak V.A."/>
            <person name="Zagorodnyaya T.A."/>
        </authorList>
    </citation>
    <scope>NUCLEOTIDE SEQUENCE</scope>
    <source>
        <strain evidence="9">Oakley</strain>
    </source>
</reference>
<keyword evidence="3" id="KW-1003">Cell membrane</keyword>
<feature type="transmembrane region" description="Helical" evidence="7">
    <location>
        <begin position="297"/>
        <end position="321"/>
    </location>
</feature>
<keyword evidence="4 7" id="KW-0812">Transmembrane</keyword>
<evidence type="ECO:0000256" key="3">
    <source>
        <dbReference type="ARBA" id="ARBA00022475"/>
    </source>
</evidence>
<dbReference type="InterPro" id="IPR035906">
    <property type="entry name" value="MetI-like_sf"/>
</dbReference>
<comment type="caution">
    <text evidence="9">The sequence shown here is derived from an EMBL/GenBank/DDBJ whole genome shotgun (WGS) entry which is preliminary data.</text>
</comment>
<keyword evidence="10" id="KW-1185">Reference proteome</keyword>
<evidence type="ECO:0000256" key="6">
    <source>
        <dbReference type="ARBA" id="ARBA00023136"/>
    </source>
</evidence>